<dbReference type="EMBL" id="LN733617">
    <property type="protein sequence ID" value="CEP17193.1"/>
    <property type="molecule type" value="Genomic_DNA"/>
</dbReference>
<name>A0A0B7NPA1_9FUNG</name>
<dbReference type="AlphaFoldDB" id="A0A0B7NPA1"/>
<reference evidence="2 3" key="1">
    <citation type="submission" date="2014-09" db="EMBL/GenBank/DDBJ databases">
        <authorList>
            <person name="Ellenberger Sabrina"/>
        </authorList>
    </citation>
    <scope>NUCLEOTIDE SEQUENCE [LARGE SCALE GENOMIC DNA]</scope>
    <source>
        <strain evidence="2 3">CBS 412.66</strain>
    </source>
</reference>
<protein>
    <recommendedName>
        <fullName evidence="4">Retrotransposon gag domain-containing protein</fullName>
    </recommendedName>
</protein>
<dbReference type="Proteomes" id="UP000054107">
    <property type="component" value="Unassembled WGS sequence"/>
</dbReference>
<dbReference type="STRING" id="35722.A0A0B7NPA1"/>
<feature type="region of interest" description="Disordered" evidence="1">
    <location>
        <begin position="281"/>
        <end position="311"/>
    </location>
</feature>
<keyword evidence="3" id="KW-1185">Reference proteome</keyword>
<evidence type="ECO:0008006" key="4">
    <source>
        <dbReference type="Google" id="ProtNLM"/>
    </source>
</evidence>
<sequence>MSGSVVGSVAGSVAGSGGVQNKDTVAGIPLVLEDFVLKSPGKTLKDAPSQECDFLEEDELMAELGGDVTAWSFTEASEEASLEPTASTAKDRHEAFQEIAGNREAIVELGRYGNVLKPKRNETGPGVASSAIKAFPNEEVFESVDHYLRTFESIINSSSLDLQAQWAKLCGSWWEAKQVFARRFGSAVVTRRNTDLVFTMTMRSSDSIADYSSRFQQAVYNAGLQLDDPRVADRFMASLILPVQTAVLARDILGDDNRLYAHAMALLPVGAGVEFADEGNQERRGYSGTSRGFATRNRRMQGGGKCQEGSGTHKKYYCEQHGANETHASKDCQFLKFKRAKAEGKCVACGKPYERGHAKVCEQRSPPGDGPSATALNQEVFATKVVPEGGHKSLEANQSDDEVVSLDADQDQLMSELAFRCKLPNADAKKAETNFFALLTPMLIYVESRCVKVIGKGKHLEADNSPAGTPAERKEFEEFIQESLKRNEAIPIVSHCPLPEVVVRLPTKEGATAHLRLYPIAESLKPVVEKQIQKWLDTNAMKWHLFRAYFH</sequence>
<evidence type="ECO:0000256" key="1">
    <source>
        <dbReference type="SAM" id="MobiDB-lite"/>
    </source>
</evidence>
<organism evidence="2 3">
    <name type="scientific">Parasitella parasitica</name>
    <dbReference type="NCBI Taxonomy" id="35722"/>
    <lineage>
        <taxon>Eukaryota</taxon>
        <taxon>Fungi</taxon>
        <taxon>Fungi incertae sedis</taxon>
        <taxon>Mucoromycota</taxon>
        <taxon>Mucoromycotina</taxon>
        <taxon>Mucoromycetes</taxon>
        <taxon>Mucorales</taxon>
        <taxon>Mucorineae</taxon>
        <taxon>Mucoraceae</taxon>
        <taxon>Parasitella</taxon>
    </lineage>
</organism>
<accession>A0A0B7NPA1</accession>
<gene>
    <name evidence="2" type="primary">PARPA_11486.1 scaffold 44141</name>
</gene>
<evidence type="ECO:0000313" key="2">
    <source>
        <dbReference type="EMBL" id="CEP17193.1"/>
    </source>
</evidence>
<dbReference type="OrthoDB" id="2289373at2759"/>
<evidence type="ECO:0000313" key="3">
    <source>
        <dbReference type="Proteomes" id="UP000054107"/>
    </source>
</evidence>
<proteinExistence type="predicted"/>